<gene>
    <name evidence="9" type="ORF">SAMN05216167_1182</name>
</gene>
<accession>A0A1I2CN79</accession>
<dbReference type="SUPFAM" id="SSF49785">
    <property type="entry name" value="Galactose-binding domain-like"/>
    <property type="match status" value="4"/>
</dbReference>
<dbReference type="STRING" id="662367.SAMN05216167_1182"/>
<dbReference type="PROSITE" id="PS00591">
    <property type="entry name" value="GH10_1"/>
    <property type="match status" value="1"/>
</dbReference>
<dbReference type="Pfam" id="PF00331">
    <property type="entry name" value="Glyco_hydro_10"/>
    <property type="match status" value="1"/>
</dbReference>
<dbReference type="Pfam" id="PF05345">
    <property type="entry name" value="He_PIG"/>
    <property type="match status" value="1"/>
</dbReference>
<dbReference type="SUPFAM" id="SSF49313">
    <property type="entry name" value="Cadherin-like"/>
    <property type="match status" value="1"/>
</dbReference>
<name>A0A1I2CN79_9BACT</name>
<dbReference type="InterPro" id="IPR013783">
    <property type="entry name" value="Ig-like_fold"/>
</dbReference>
<dbReference type="InterPro" id="IPR006644">
    <property type="entry name" value="Cadg"/>
</dbReference>
<dbReference type="InterPro" id="IPR015919">
    <property type="entry name" value="Cadherin-like_sf"/>
</dbReference>
<dbReference type="PANTHER" id="PTHR31490:SF1">
    <property type="entry name" value="ENDO-1,4-BETA-XYLANASE 1"/>
    <property type="match status" value="1"/>
</dbReference>
<dbReference type="Gene3D" id="2.60.40.10">
    <property type="entry name" value="Immunoglobulins"/>
    <property type="match status" value="1"/>
</dbReference>
<dbReference type="GO" id="GO:0005509">
    <property type="term" value="F:calcium ion binding"/>
    <property type="evidence" value="ECO:0007669"/>
    <property type="project" value="InterPro"/>
</dbReference>
<keyword evidence="1" id="KW-0677">Repeat</keyword>
<evidence type="ECO:0000313" key="9">
    <source>
        <dbReference type="EMBL" id="SFE69849.1"/>
    </source>
</evidence>
<organism evidence="9 10">
    <name type="scientific">Spirosoma endophyticum</name>
    <dbReference type="NCBI Taxonomy" id="662367"/>
    <lineage>
        <taxon>Bacteria</taxon>
        <taxon>Pseudomonadati</taxon>
        <taxon>Bacteroidota</taxon>
        <taxon>Cytophagia</taxon>
        <taxon>Cytophagales</taxon>
        <taxon>Cytophagaceae</taxon>
        <taxon>Spirosoma</taxon>
    </lineage>
</organism>
<evidence type="ECO:0000313" key="10">
    <source>
        <dbReference type="Proteomes" id="UP000198598"/>
    </source>
</evidence>
<evidence type="ECO:0000256" key="6">
    <source>
        <dbReference type="PROSITE-ProRule" id="PRU10061"/>
    </source>
</evidence>
<dbReference type="InterPro" id="IPR044846">
    <property type="entry name" value="GH10"/>
</dbReference>
<keyword evidence="9" id="KW-0858">Xylan degradation</keyword>
<dbReference type="Gene3D" id="2.60.120.260">
    <property type="entry name" value="Galactose-binding domain-like"/>
    <property type="match status" value="4"/>
</dbReference>
<dbReference type="InterPro" id="IPR017853">
    <property type="entry name" value="GH"/>
</dbReference>
<dbReference type="InterPro" id="IPR001000">
    <property type="entry name" value="GH10_dom"/>
</dbReference>
<feature type="domain" description="GH10" evidence="8">
    <location>
        <begin position="656"/>
        <end position="978"/>
    </location>
</feature>
<keyword evidence="7" id="KW-0732">Signal</keyword>
<dbReference type="GO" id="GO:0004553">
    <property type="term" value="F:hydrolase activity, hydrolyzing O-glycosyl compounds"/>
    <property type="evidence" value="ECO:0007669"/>
    <property type="project" value="InterPro"/>
</dbReference>
<dbReference type="PROSITE" id="PS51760">
    <property type="entry name" value="GH10_2"/>
    <property type="match status" value="1"/>
</dbReference>
<feature type="signal peptide" evidence="7">
    <location>
        <begin position="1"/>
        <end position="23"/>
    </location>
</feature>
<dbReference type="SMART" id="SM00633">
    <property type="entry name" value="Glyco_10"/>
    <property type="match status" value="1"/>
</dbReference>
<reference evidence="9" key="1">
    <citation type="submission" date="2016-10" db="EMBL/GenBank/DDBJ databases">
        <authorList>
            <person name="de Groot N.N."/>
        </authorList>
    </citation>
    <scope>NUCLEOTIDE SEQUENCE [LARGE SCALE GENOMIC DNA]</scope>
    <source>
        <strain evidence="9">DSM 26130</strain>
    </source>
</reference>
<dbReference type="SMART" id="SM00736">
    <property type="entry name" value="CADG"/>
    <property type="match status" value="1"/>
</dbReference>
<dbReference type="Pfam" id="PF02018">
    <property type="entry name" value="CBM_4_9"/>
    <property type="match status" value="3"/>
</dbReference>
<protein>
    <submittedName>
        <fullName evidence="9">Endo-1,4-beta-xylanase, GH35 family</fullName>
    </submittedName>
</protein>
<dbReference type="PANTHER" id="PTHR31490">
    <property type="entry name" value="GLYCOSYL HYDROLASE"/>
    <property type="match status" value="1"/>
</dbReference>
<evidence type="ECO:0000256" key="4">
    <source>
        <dbReference type="ARBA" id="ARBA00023295"/>
    </source>
</evidence>
<dbReference type="SUPFAM" id="SSF51445">
    <property type="entry name" value="(Trans)glycosidases"/>
    <property type="match status" value="1"/>
</dbReference>
<dbReference type="InterPro" id="IPR003305">
    <property type="entry name" value="CenC_carb-bd"/>
</dbReference>
<dbReference type="Proteomes" id="UP000198598">
    <property type="component" value="Unassembled WGS sequence"/>
</dbReference>
<dbReference type="GO" id="GO:0016020">
    <property type="term" value="C:membrane"/>
    <property type="evidence" value="ECO:0007669"/>
    <property type="project" value="InterPro"/>
</dbReference>
<dbReference type="InterPro" id="IPR031158">
    <property type="entry name" value="GH10_AS"/>
</dbReference>
<keyword evidence="3" id="KW-0119">Carbohydrate metabolism</keyword>
<evidence type="ECO:0000256" key="3">
    <source>
        <dbReference type="ARBA" id="ARBA00023277"/>
    </source>
</evidence>
<dbReference type="GO" id="GO:0045493">
    <property type="term" value="P:xylan catabolic process"/>
    <property type="evidence" value="ECO:0007669"/>
    <property type="project" value="UniProtKB-KW"/>
</dbReference>
<evidence type="ECO:0000256" key="2">
    <source>
        <dbReference type="ARBA" id="ARBA00022801"/>
    </source>
</evidence>
<keyword evidence="10" id="KW-1185">Reference proteome</keyword>
<evidence type="ECO:0000256" key="5">
    <source>
        <dbReference type="ARBA" id="ARBA00023326"/>
    </source>
</evidence>
<keyword evidence="5" id="KW-0624">Polysaccharide degradation</keyword>
<evidence type="ECO:0000256" key="7">
    <source>
        <dbReference type="SAM" id="SignalP"/>
    </source>
</evidence>
<dbReference type="InterPro" id="IPR008979">
    <property type="entry name" value="Galactose-bd-like_sf"/>
</dbReference>
<keyword evidence="4 9" id="KW-0326">Glycosidase</keyword>
<evidence type="ECO:0000259" key="8">
    <source>
        <dbReference type="PROSITE" id="PS51760"/>
    </source>
</evidence>
<sequence length="1547" mass="165372">MRKNYFLFVLCLLLLGVISPLVAQQNLVPNPGFESGSGDTFTNWTKANGSTYLTATTAAAEVHGGTRALKAAGPGFAGQQYQVQMLSDLIPTTIGTAYTFKIWIKAATAGGTVRFSTQPSALYGPDTNVPDNVWTQLSWTFTANVTQTRIALDLGQSNVVYYLDDMEMLGTVVVNPPAANLANYLPNPSLEEGTGNTFTNWSELNGAGSFSETTSPAEVKVGARALKVVSTTPRNAYEVQFASPFLNTPVGKRFQFSIYIKAAVAGGQVRLSTISPLANYGAYAYSTTTTIGTDWQLLTLDFTPVEPTTRVAIDLGTSSATYFVDDMSLTSTDALLIGNGGFETGFGDNFTNWTKQNGASFLTATTTETHSGGRALRAEVTGSQPNAGQPYSVQLINDAATTVVGTQYTFSIWAKATTAGSTIRFSTTPNSLYGPDTPVPTTWTKLSWTFTANETQTKLVLDLGKNTNVYYLDDADISPAIINLVTNGSFELGGPGNNFTNWSKYNGAANITETTVAAEVNEGSRAVKVINTATGEPYSVQLVSDPMSLSAGKNYTASIYVRSNVGGEVIRFSTNATAGAQYGPNYTTTTAWQAMTWTFTANDASTRIVLDMGTSVGTFFVDNVTVTGADDCAVKYQVPAGQTPIATGKNKFLGSAYSTPQMPNFEKYFNQVTPENAGKWGSIEGTQGVYNFTEVDQARAFAKQRGFPFRFHVLVWGAQQPTWLKPLSDAQKVQKIKAWFQAVANHYDGSSDARARLEYIEVANETLNDPPNNLGPNLTDPASGDYVNALKSLNAELGTTPGRFDWVVNSFKLARQYFPCETKLMLNEYNAESGLADDYVSLVNLLKADNLLDVIGLQGHSFSTRKYDPNQSFAAHTAYLRTQLDKIAATGLPIMITELDIDGDVDNTYTVTTNVAVKQAFQKSEYERIFGLYWNHPSVIGITLWGYLTGHWRTAQEAFLVDACSGQEKPALRDYLNNTLSNNPNSVRASGNPPLGTSFLPKICGIPVAAQYTCTSEVPVSSTAAITASAVNCPGPLSVTVQDVTTPATPTTGASYTIVRTWTVTDACGNVGTASQRITVLGTCLPVATSCGSPTATLGQPLSLVAPTYNCATNEFKFNTVGGDGSPVSYSATGITSPTTSCTAMVDAGIAQDIRNQRPDLEPFTLSATQNGITVTYLWNALTTCSSVTATPPNGLALLTPEYNCLTGAFIFKTQGGNGDRIEFMALGITGWTTNPNQFVDTELRTAVDAQPITLKARQNGTEVTYVWNIRAQCPVGANSPPFYNGSLSNQTAQQNSPFNYVLPTGAFTDPEGQPLTFAASGLPIGITFNGTTLSGTPMQSGSYLVKITATDPSGLATEGVFTLTVAPVGGGSLQLVAPEYNCLTGAFIFKTQGGNGDRIEYMALGITGWTTNPNQFVDKESRTASDVKPFTLMARQSGNVVTYVWDLKASCGRARAGIDELGTGLQVRVLGNPVESKSAEVEISGVDGQSVQLNLTDSRGDLLHQVHIHQARTLERVSIPIGTAQGILLLRVSTGTEQKTLKLLKP</sequence>
<dbReference type="OrthoDB" id="7061696at2"/>
<dbReference type="RefSeq" id="WP_093832442.1">
    <property type="nucleotide sequence ID" value="NZ_FOLQ01000018.1"/>
</dbReference>
<proteinExistence type="predicted"/>
<feature type="chain" id="PRO_5011773056" evidence="7">
    <location>
        <begin position="24"/>
        <end position="1547"/>
    </location>
</feature>
<keyword evidence="2 9" id="KW-0378">Hydrolase</keyword>
<dbReference type="EMBL" id="FOLQ01000018">
    <property type="protein sequence ID" value="SFE69849.1"/>
    <property type="molecule type" value="Genomic_DNA"/>
</dbReference>
<dbReference type="Gene3D" id="3.20.20.80">
    <property type="entry name" value="Glycosidases"/>
    <property type="match status" value="1"/>
</dbReference>
<feature type="active site" description="Nucleophile" evidence="6">
    <location>
        <position position="898"/>
    </location>
</feature>
<evidence type="ECO:0000256" key="1">
    <source>
        <dbReference type="ARBA" id="ARBA00022737"/>
    </source>
</evidence>